<dbReference type="AlphaFoldDB" id="A0A7C1FHC1"/>
<dbReference type="EMBL" id="DSMG01000159">
    <property type="protein sequence ID" value="HDX32817.1"/>
    <property type="molecule type" value="Genomic_DNA"/>
</dbReference>
<dbReference type="CDD" id="cd03801">
    <property type="entry name" value="GT4_PimA-like"/>
    <property type="match status" value="1"/>
</dbReference>
<comment type="caution">
    <text evidence="1">The sequence shown here is derived from an EMBL/GenBank/DDBJ whole genome shotgun (WGS) entry which is preliminary data.</text>
</comment>
<dbReference type="PANTHER" id="PTHR12526">
    <property type="entry name" value="GLYCOSYLTRANSFERASE"/>
    <property type="match status" value="1"/>
</dbReference>
<evidence type="ECO:0000313" key="1">
    <source>
        <dbReference type="EMBL" id="HDX32817.1"/>
    </source>
</evidence>
<organism evidence="1">
    <name type="scientific">Caldilinea aerophila</name>
    <dbReference type="NCBI Taxonomy" id="133453"/>
    <lineage>
        <taxon>Bacteria</taxon>
        <taxon>Bacillati</taxon>
        <taxon>Chloroflexota</taxon>
        <taxon>Caldilineae</taxon>
        <taxon>Caldilineales</taxon>
        <taxon>Caldilineaceae</taxon>
        <taxon>Caldilinea</taxon>
    </lineage>
</organism>
<proteinExistence type="predicted"/>
<accession>A0A7C1FHC1</accession>
<dbReference type="Gene3D" id="3.40.50.2000">
    <property type="entry name" value="Glycogen Phosphorylase B"/>
    <property type="match status" value="1"/>
</dbReference>
<dbReference type="SUPFAM" id="SSF53756">
    <property type="entry name" value="UDP-Glycosyltransferase/glycogen phosphorylase"/>
    <property type="match status" value="1"/>
</dbReference>
<dbReference type="Pfam" id="PF13692">
    <property type="entry name" value="Glyco_trans_1_4"/>
    <property type="match status" value="1"/>
</dbReference>
<name>A0A7C1FHC1_9CHLR</name>
<reference evidence="1" key="1">
    <citation type="journal article" date="2020" name="mSystems">
        <title>Genome- and Community-Level Interaction Insights into Carbon Utilization and Element Cycling Functions of Hydrothermarchaeota in Hydrothermal Sediment.</title>
        <authorList>
            <person name="Zhou Z."/>
            <person name="Liu Y."/>
            <person name="Xu W."/>
            <person name="Pan J."/>
            <person name="Luo Z.H."/>
            <person name="Li M."/>
        </authorList>
    </citation>
    <scope>NUCLEOTIDE SEQUENCE [LARGE SCALE GENOMIC DNA]</scope>
    <source>
        <strain evidence="1">SpSt-289</strain>
    </source>
</reference>
<protein>
    <submittedName>
        <fullName evidence="1">Glycosyltransferase</fullName>
    </submittedName>
</protein>
<dbReference type="GO" id="GO:0016757">
    <property type="term" value="F:glycosyltransferase activity"/>
    <property type="evidence" value="ECO:0007669"/>
    <property type="project" value="TreeGrafter"/>
</dbReference>
<dbReference type="PANTHER" id="PTHR12526:SF600">
    <property type="entry name" value="GLYCOSYL TRANSFERASE GROUP 1"/>
    <property type="match status" value="1"/>
</dbReference>
<sequence length="371" mass="40255">MPGHALFITHTHPLPDLDGASLRALRLMQMLRELGWQVTNLSAGRAFHPAYEARIDEARALLSAGGILAAGPTAPLAYLADHSADFDLIVLAVTPGQPDFLLQMRRAAPNALLIYDTIELTFLSMHRAGQLQRNERLLQQARAVAAKQLAVAGAADVTWVVTDEEKTLLEQLCPQARVHVISNVHSVAEEAPKPDGRRDLLFVGNYVHMPNRDAARHFVADIWPQTRARLSGAVVRFVGLPVPEVATLQAPDVIVTGHVPDLMPLYASSRVSIAPLRFGAGIKGKVLEAMGYGLPVVMTPVAAEGTHAVHAEHALIVETPAAFADAIATLYNDDAWWLRLSEAGRRLVKTHFSYRAVKARLAALLAKVGRT</sequence>
<keyword evidence="1" id="KW-0808">Transferase</keyword>
<gene>
    <name evidence="1" type="ORF">ENQ20_15215</name>
</gene>